<dbReference type="AlphaFoldDB" id="A0A6G9J5P6"/>
<dbReference type="InterPro" id="IPR004919">
    <property type="entry name" value="GmrSD_N"/>
</dbReference>
<accession>A0A6G9J5P6</accession>
<evidence type="ECO:0000259" key="1">
    <source>
        <dbReference type="Pfam" id="PF03235"/>
    </source>
</evidence>
<evidence type="ECO:0000313" key="3">
    <source>
        <dbReference type="Proteomes" id="UP000613002"/>
    </source>
</evidence>
<name>A0A6G9J5P6_9BACL</name>
<sequence>MIAPQQTESIKDLVENIHKENILLPEFQRDFVWELSKTCELFDSLVRDIFIGSIIYGKPSFEITVREIDTRPRKGEGSRRKLATKFFNKEEIQRMTQINNFRIILDGQQRVTSIYRALTGVDEVWFIAKNEEELETSIREKALRERTLEEMLFEFSLQEDEDRLSVKLSDAFLISKGDILDDDIKENYFGKLSCIAGMDEEELKLAFIKYRMICVKLGELFKSDKLLSYYLLNMDTEKFALFFERSNSKGIQLNFIDILAAKLYKGFNLRQKIEELESGFPNYYFNREVIVRTISYIVSNGKEVDRNYILSNLNYEHFNMYWDEVCDCYRKVLDFLFKERFIISQKWMPYENMLIPLIIFLRSIHKTDFSQMNENQYEFIKYWYWSSIFAQRYSSGSNEAIIQDASILSNIAQNKKISDKAFFSRLKIQITSPEDILSFSKKGNVIYKGILNLINFASKGLIDWSNSSQLHLNSKLEDHHIFPKEYIKNKFKDNEQILSLIDCVANRTLIPKITNIKIGKKSPSQYLKELMKINPNIVESLKNHLIPIEIIDGAYDDFYIAFLEKRAEAIFKLIEKYIIAKEQKIVDLFYQPPKTKGNIKIFASYYNKKVEAIFDIETQQVHYNGEVLSVSAAADKAKYNLSGKDNTSTNGWRFWKYINEQNQERYIDDFRKIKK</sequence>
<dbReference type="PANTHER" id="PTHR37292:SF2">
    <property type="entry name" value="DUF262 DOMAIN-CONTAINING PROTEIN"/>
    <property type="match status" value="1"/>
</dbReference>
<feature type="domain" description="GmrSD restriction endonucleases N-terminal" evidence="1">
    <location>
        <begin position="10"/>
        <end position="263"/>
    </location>
</feature>
<dbReference type="Proteomes" id="UP000613002">
    <property type="component" value="Unassembled WGS sequence"/>
</dbReference>
<keyword evidence="3" id="KW-1185">Reference proteome</keyword>
<comment type="caution">
    <text evidence="2">The sequence shown here is derived from an EMBL/GenBank/DDBJ whole genome shotgun (WGS) entry which is preliminary data.</text>
</comment>
<gene>
    <name evidence="2" type="ORF">HNR78_003453</name>
</gene>
<reference evidence="2 3" key="1">
    <citation type="submission" date="2020-08" db="EMBL/GenBank/DDBJ databases">
        <title>Genomic Encyclopedia of Type Strains, Phase IV (KMG-IV): sequencing the most valuable type-strain genomes for metagenomic binning, comparative biology and taxonomic classification.</title>
        <authorList>
            <person name="Goeker M."/>
        </authorList>
    </citation>
    <scope>NUCLEOTIDE SEQUENCE [LARGE SCALE GENOMIC DNA]</scope>
    <source>
        <strain evidence="2 3">DSM 14590</strain>
    </source>
</reference>
<proteinExistence type="predicted"/>
<dbReference type="RefSeq" id="WP_013876931.1">
    <property type="nucleotide sequence ID" value="NZ_BDAQ01000006.1"/>
</dbReference>
<protein>
    <recommendedName>
        <fullName evidence="1">GmrSD restriction endonucleases N-terminal domain-containing protein</fullName>
    </recommendedName>
</protein>
<dbReference type="PANTHER" id="PTHR37292">
    <property type="entry name" value="VNG6097C"/>
    <property type="match status" value="1"/>
</dbReference>
<organism evidence="2 3">
    <name type="scientific">Parageobacillus toebii NBRC 107807</name>
    <dbReference type="NCBI Taxonomy" id="1223503"/>
    <lineage>
        <taxon>Bacteria</taxon>
        <taxon>Bacillati</taxon>
        <taxon>Bacillota</taxon>
        <taxon>Bacilli</taxon>
        <taxon>Bacillales</taxon>
        <taxon>Anoxybacillaceae</taxon>
        <taxon>Parageobacillus</taxon>
    </lineage>
</organism>
<evidence type="ECO:0000313" key="2">
    <source>
        <dbReference type="EMBL" id="MBB3870476.1"/>
    </source>
</evidence>
<dbReference type="Pfam" id="PF03235">
    <property type="entry name" value="GmrSD_N"/>
    <property type="match status" value="1"/>
</dbReference>
<dbReference type="EMBL" id="JACICZ010000032">
    <property type="protein sequence ID" value="MBB3870476.1"/>
    <property type="molecule type" value="Genomic_DNA"/>
</dbReference>